<dbReference type="EnsemblPlants" id="evm.model.06.1083">
    <property type="protein sequence ID" value="cds.evm.model.06.1083"/>
    <property type="gene ID" value="evm.TU.06.1083"/>
</dbReference>
<sequence length="223" mass="24977">MASSARKRGAGGFYYLGTHTNDQRIIVRLPNKTEFKDDFFWTSGLAAMNTTAFTSYRQVPMPANEEDKDYMARINFLKNIFPQEAEEDASQDMNFESLLSSPPGSKKVPTDVSIDEQVLGSVDQVKFSGSQLEIVFLEPSYPLPSNAGIMGSKEAEQQKKSHKTELEGAKKEAKDLYEAHQKNNKELDKANQKLNEANTKLEGAEENTIAKVNLMAKHSIYRS</sequence>
<dbReference type="AlphaFoldDB" id="A0A803PT17"/>
<dbReference type="EMBL" id="UZAU01000589">
    <property type="status" value="NOT_ANNOTATED_CDS"/>
    <property type="molecule type" value="Genomic_DNA"/>
</dbReference>
<accession>A0A803PT17</accession>
<dbReference type="Gramene" id="evm.model.06.1083">
    <property type="protein sequence ID" value="cds.evm.model.06.1083"/>
    <property type="gene ID" value="evm.TU.06.1083"/>
</dbReference>
<reference evidence="2" key="2">
    <citation type="submission" date="2021-03" db="UniProtKB">
        <authorList>
            <consortium name="EnsemblPlants"/>
        </authorList>
    </citation>
    <scope>IDENTIFICATION</scope>
</reference>
<evidence type="ECO:0000313" key="3">
    <source>
        <dbReference type="Proteomes" id="UP000596661"/>
    </source>
</evidence>
<keyword evidence="3" id="KW-1185">Reference proteome</keyword>
<organism evidence="2 3">
    <name type="scientific">Cannabis sativa</name>
    <name type="common">Hemp</name>
    <name type="synonym">Marijuana</name>
    <dbReference type="NCBI Taxonomy" id="3483"/>
    <lineage>
        <taxon>Eukaryota</taxon>
        <taxon>Viridiplantae</taxon>
        <taxon>Streptophyta</taxon>
        <taxon>Embryophyta</taxon>
        <taxon>Tracheophyta</taxon>
        <taxon>Spermatophyta</taxon>
        <taxon>Magnoliopsida</taxon>
        <taxon>eudicotyledons</taxon>
        <taxon>Gunneridae</taxon>
        <taxon>Pentapetalae</taxon>
        <taxon>rosids</taxon>
        <taxon>fabids</taxon>
        <taxon>Rosales</taxon>
        <taxon>Cannabaceae</taxon>
        <taxon>Cannabis</taxon>
    </lineage>
</organism>
<name>A0A803PT17_CANSA</name>
<evidence type="ECO:0000313" key="2">
    <source>
        <dbReference type="EnsemblPlants" id="cds.evm.model.06.1083"/>
    </source>
</evidence>
<reference evidence="2" key="1">
    <citation type="submission" date="2018-11" db="EMBL/GenBank/DDBJ databases">
        <authorList>
            <person name="Grassa J C."/>
        </authorList>
    </citation>
    <scope>NUCLEOTIDE SEQUENCE [LARGE SCALE GENOMIC DNA]</scope>
</reference>
<evidence type="ECO:0000256" key="1">
    <source>
        <dbReference type="SAM" id="MobiDB-lite"/>
    </source>
</evidence>
<proteinExistence type="predicted"/>
<feature type="region of interest" description="Disordered" evidence="1">
    <location>
        <begin position="155"/>
        <end position="190"/>
    </location>
</feature>
<protein>
    <submittedName>
        <fullName evidence="2">Uncharacterized protein</fullName>
    </submittedName>
</protein>
<dbReference type="Proteomes" id="UP000596661">
    <property type="component" value="Chromosome 6"/>
</dbReference>